<dbReference type="EMBL" id="SOAU01000001">
    <property type="protein sequence ID" value="TDT14617.1"/>
    <property type="molecule type" value="Genomic_DNA"/>
</dbReference>
<dbReference type="OrthoDB" id="4855196at2"/>
<reference evidence="1 2" key="1">
    <citation type="submission" date="2019-03" db="EMBL/GenBank/DDBJ databases">
        <title>Sequencing the genomes of 1000 actinobacteria strains.</title>
        <authorList>
            <person name="Klenk H.-P."/>
        </authorList>
    </citation>
    <scope>NUCLEOTIDE SEQUENCE [LARGE SCALE GENOMIC DNA]</scope>
    <source>
        <strain evidence="1 2">DSM 18936</strain>
    </source>
</reference>
<dbReference type="AlphaFoldDB" id="A0A4R7HUH9"/>
<accession>A0A4R7HUH9</accession>
<dbReference type="RefSeq" id="WP_133867147.1">
    <property type="nucleotide sequence ID" value="NZ_SOAU01000001.1"/>
</dbReference>
<comment type="caution">
    <text evidence="1">The sequence shown here is derived from an EMBL/GenBank/DDBJ whole genome shotgun (WGS) entry which is preliminary data.</text>
</comment>
<organism evidence="1 2">
    <name type="scientific">Ilumatobacter fluminis</name>
    <dbReference type="NCBI Taxonomy" id="467091"/>
    <lineage>
        <taxon>Bacteria</taxon>
        <taxon>Bacillati</taxon>
        <taxon>Actinomycetota</taxon>
        <taxon>Acidimicrobiia</taxon>
        <taxon>Acidimicrobiales</taxon>
        <taxon>Ilumatobacteraceae</taxon>
        <taxon>Ilumatobacter</taxon>
    </lineage>
</organism>
<dbReference type="Proteomes" id="UP000294558">
    <property type="component" value="Unassembled WGS sequence"/>
</dbReference>
<gene>
    <name evidence="1" type="ORF">BDK89_0172</name>
</gene>
<proteinExistence type="predicted"/>
<name>A0A4R7HUH9_9ACTN</name>
<protein>
    <submittedName>
        <fullName evidence="1">Uncharacterized protein</fullName>
    </submittedName>
</protein>
<keyword evidence="2" id="KW-1185">Reference proteome</keyword>
<evidence type="ECO:0000313" key="2">
    <source>
        <dbReference type="Proteomes" id="UP000294558"/>
    </source>
</evidence>
<evidence type="ECO:0000313" key="1">
    <source>
        <dbReference type="EMBL" id="TDT14617.1"/>
    </source>
</evidence>
<sequence length="1239" mass="129508">MDQAKRIDGLRLVVVMALLVPLFAVADVASDNGPAPVEAAVEGDVVPLVPERLLDTRPGHATADGRSEGQGAVASGERYELVVAGRGQVPNDADAALLNVTAVLADAAGHLTVWPCGEERPDPASNVNYTPGGAFPNAVLAKIGAGGKVCIYTHAATHLVVDVNGYVPAGGGLVPSNPARLADTRPGHATIDGRLAGGGAIGAGRTLAVEVADRGGVPADAVAVWLNVTAVLADAAGHLTVWPCGEERPDPASNVNYTPGGAFPNAVLAKIGAGGKVCIYTHAATHLVVDVNGHVDPGADLSMSAPVRMLETRTGNATFDGNSQHTEPVGAGKVIEFRVAGRGPVPVDATAAFMNITAVRAADAGHLTVFPCDEPRPDAASNVNYTAGGAFPNAVFAKLSADGRVCIYTHATTHVIADVVGSTTRTSASLAGVTLATDPVEPFDRIDIAGLDLGADLSEFGVVIDLPEGQRDLPVFTDDAGPYIVAPLVPDDPTKAGTVRLRLVLGSERSAAFAVPILALPAAPGTWDEIVTSLLALADARAVDAGLTRDELRAIAVEDVPAHLLAARMLIGFFDHPSGDDLSDLLTGSVVDASPAELALAESIIADLGLHDAAAALADGAAPAADRSAPESFSPDEPAAAASERVGRLTESVAQCRTTNRVIPDAEQLSDLMEDGVDGIIRSDGAERQVLDAIATITEYGGMLPGVYGELIGLVGTVFATIELTKYIDSITLPTRFDALNVDGTVTTFNEDFTTPGHVVGIELVAASTGGDVGAWVHKLFGSVFGVLRGKLLGYAFEGTKWSNLEQHLIVQLHGVLEGTAFGAALNQLGPGLRPYCAEPFRVSVLPSVFAAEHYVTMDSVNGNFAADVSSLDYRPTKLGADRIRVRAIAEVFAGRSVEGSLPVETKPIIIDVNPDDVVLDNPDEWFTLDITVHNASNPIVEVITPTETLVTSPGLEVFNYEAPSYPHVIVVRSASISGLRGAGAPERLDTVDVRLDDIRLLPENETLEIGETQQMIVRDVSDNVVDAADISWSATGGPITDAGLYTAGDTPGTYEITATLKVDPTKVATTTVTISGDSCIYGAWDLQVPRYLADLTAAYPNTGMTRRYDGGHERITFVAKEDGDLYATYSMDVDLVISSITDDSTSTLERRGWESGDFFIDDAGELQHIIDEGAYEGRLTVTDQWGTSVSPWMEGLGGPLSQAGSLFSHGFHCNGDNELALHPDGYHADLTTYWTRIG</sequence>